<dbReference type="InterPro" id="IPR009057">
    <property type="entry name" value="Homeodomain-like_sf"/>
</dbReference>
<dbReference type="PROSITE" id="PS50977">
    <property type="entry name" value="HTH_TETR_2"/>
    <property type="match status" value="1"/>
</dbReference>
<dbReference type="Gene3D" id="1.10.357.10">
    <property type="entry name" value="Tetracycline Repressor, domain 2"/>
    <property type="match status" value="1"/>
</dbReference>
<dbReference type="Pfam" id="PF00440">
    <property type="entry name" value="TetR_N"/>
    <property type="match status" value="1"/>
</dbReference>
<keyword evidence="2 4" id="KW-0238">DNA-binding</keyword>
<dbReference type="Proteomes" id="UP000763557">
    <property type="component" value="Unassembled WGS sequence"/>
</dbReference>
<dbReference type="GO" id="GO:0003677">
    <property type="term" value="F:DNA binding"/>
    <property type="evidence" value="ECO:0007669"/>
    <property type="project" value="UniProtKB-KW"/>
</dbReference>
<feature type="DNA-binding region" description="H-T-H motif" evidence="4">
    <location>
        <begin position="50"/>
        <end position="69"/>
    </location>
</feature>
<protein>
    <submittedName>
        <fullName evidence="6">DNA-binding transcriptional regulator EnvR</fullName>
    </submittedName>
</protein>
<gene>
    <name evidence="6" type="ORF">GC106_17850</name>
</gene>
<evidence type="ECO:0000256" key="2">
    <source>
        <dbReference type="ARBA" id="ARBA00023125"/>
    </source>
</evidence>
<reference evidence="6 7" key="1">
    <citation type="submission" date="2020-01" db="EMBL/GenBank/DDBJ databases">
        <title>Kibdelosporangium persica a novel Actinomycetes from a hot desert in Iran.</title>
        <authorList>
            <person name="Safaei N."/>
            <person name="Zaburannyi N."/>
            <person name="Mueller R."/>
            <person name="Wink J."/>
        </authorList>
    </citation>
    <scope>NUCLEOTIDE SEQUENCE [LARGE SCALE GENOMIC DNA]</scope>
    <source>
        <strain evidence="6 7">4NS15</strain>
    </source>
</reference>
<dbReference type="PROSITE" id="PS01081">
    <property type="entry name" value="HTH_TETR_1"/>
    <property type="match status" value="1"/>
</dbReference>
<dbReference type="InterPro" id="IPR023772">
    <property type="entry name" value="DNA-bd_HTH_TetR-type_CS"/>
</dbReference>
<evidence type="ECO:0000256" key="3">
    <source>
        <dbReference type="ARBA" id="ARBA00023163"/>
    </source>
</evidence>
<comment type="caution">
    <text evidence="6">The sequence shown here is derived from an EMBL/GenBank/DDBJ whole genome shotgun (WGS) entry which is preliminary data.</text>
</comment>
<accession>A0ABX2EZY5</accession>
<evidence type="ECO:0000259" key="5">
    <source>
        <dbReference type="PROSITE" id="PS50977"/>
    </source>
</evidence>
<name>A0ABX2EZY5_9PSEU</name>
<feature type="domain" description="HTH tetR-type" evidence="5">
    <location>
        <begin position="27"/>
        <end position="87"/>
    </location>
</feature>
<dbReference type="InterPro" id="IPR050109">
    <property type="entry name" value="HTH-type_TetR-like_transc_reg"/>
</dbReference>
<keyword evidence="1" id="KW-0805">Transcription regulation</keyword>
<organism evidence="6 7">
    <name type="scientific">Kibdelosporangium persicum</name>
    <dbReference type="NCBI Taxonomy" id="2698649"/>
    <lineage>
        <taxon>Bacteria</taxon>
        <taxon>Bacillati</taxon>
        <taxon>Actinomycetota</taxon>
        <taxon>Actinomycetes</taxon>
        <taxon>Pseudonocardiales</taxon>
        <taxon>Pseudonocardiaceae</taxon>
        <taxon>Kibdelosporangium</taxon>
    </lineage>
</organism>
<evidence type="ECO:0000313" key="7">
    <source>
        <dbReference type="Proteomes" id="UP000763557"/>
    </source>
</evidence>
<dbReference type="InterPro" id="IPR001647">
    <property type="entry name" value="HTH_TetR"/>
</dbReference>
<dbReference type="PANTHER" id="PTHR30055">
    <property type="entry name" value="HTH-TYPE TRANSCRIPTIONAL REGULATOR RUTR"/>
    <property type="match status" value="1"/>
</dbReference>
<dbReference type="SUPFAM" id="SSF46689">
    <property type="entry name" value="Homeodomain-like"/>
    <property type="match status" value="1"/>
</dbReference>
<proteinExistence type="predicted"/>
<evidence type="ECO:0000256" key="1">
    <source>
        <dbReference type="ARBA" id="ARBA00023015"/>
    </source>
</evidence>
<dbReference type="EMBL" id="JAAATY010000004">
    <property type="protein sequence ID" value="NRN64579.1"/>
    <property type="molecule type" value="Genomic_DNA"/>
</dbReference>
<dbReference type="PRINTS" id="PR00455">
    <property type="entry name" value="HTHTETR"/>
</dbReference>
<dbReference type="Gene3D" id="1.10.10.60">
    <property type="entry name" value="Homeodomain-like"/>
    <property type="match status" value="1"/>
</dbReference>
<keyword evidence="3" id="KW-0804">Transcription</keyword>
<keyword evidence="7" id="KW-1185">Reference proteome</keyword>
<evidence type="ECO:0000313" key="6">
    <source>
        <dbReference type="EMBL" id="NRN64579.1"/>
    </source>
</evidence>
<dbReference type="PANTHER" id="PTHR30055:SF234">
    <property type="entry name" value="HTH-TYPE TRANSCRIPTIONAL REGULATOR BETI"/>
    <property type="match status" value="1"/>
</dbReference>
<evidence type="ECO:0000256" key="4">
    <source>
        <dbReference type="PROSITE-ProRule" id="PRU00335"/>
    </source>
</evidence>
<sequence length="221" mass="23846">MSAVNVAIHWMSYSPRVTEGRRERKKQRTRQALVEAAIELFETKGYEETTVAQIAEAADVSTRTFFLHFAAKEDVLLANAATRVGSGVRAIVQRQADESVPEVLRRAAERMIADAWHTDLPNGLAALRARLIVSVPALQAGLLHRLLTGQTELTEALYQAFPEQLTLIDAAALVGAVVGAINAAALTSLRQGDQPDEVRAAMSRAVDVAITSSSAHGYFVG</sequence>